<keyword evidence="2" id="KW-1185">Reference proteome</keyword>
<dbReference type="OrthoDB" id="6597291at2759"/>
<dbReference type="Proteomes" id="UP000325440">
    <property type="component" value="Unassembled WGS sequence"/>
</dbReference>
<name>A0A5E4MRB0_9HEMI</name>
<dbReference type="EMBL" id="CABPRJ010000987">
    <property type="protein sequence ID" value="VVC34218.1"/>
    <property type="molecule type" value="Genomic_DNA"/>
</dbReference>
<evidence type="ECO:0000313" key="1">
    <source>
        <dbReference type="EMBL" id="VVC34218.1"/>
    </source>
</evidence>
<reference evidence="1 2" key="1">
    <citation type="submission" date="2019-08" db="EMBL/GenBank/DDBJ databases">
        <authorList>
            <person name="Alioto T."/>
            <person name="Alioto T."/>
            <person name="Gomez Garrido J."/>
        </authorList>
    </citation>
    <scope>NUCLEOTIDE SEQUENCE [LARGE SCALE GENOMIC DNA]</scope>
</reference>
<organism evidence="1 2">
    <name type="scientific">Cinara cedri</name>
    <dbReference type="NCBI Taxonomy" id="506608"/>
    <lineage>
        <taxon>Eukaryota</taxon>
        <taxon>Metazoa</taxon>
        <taxon>Ecdysozoa</taxon>
        <taxon>Arthropoda</taxon>
        <taxon>Hexapoda</taxon>
        <taxon>Insecta</taxon>
        <taxon>Pterygota</taxon>
        <taxon>Neoptera</taxon>
        <taxon>Paraneoptera</taxon>
        <taxon>Hemiptera</taxon>
        <taxon>Sternorrhyncha</taxon>
        <taxon>Aphidomorpha</taxon>
        <taxon>Aphidoidea</taxon>
        <taxon>Aphididae</taxon>
        <taxon>Lachninae</taxon>
        <taxon>Cinara</taxon>
    </lineage>
</organism>
<evidence type="ECO:0000313" key="2">
    <source>
        <dbReference type="Proteomes" id="UP000325440"/>
    </source>
</evidence>
<sequence length="149" mass="17929">MHLDSCLNWKHHVRQKKMHIKEKMRELYWLVGPHSELTIENKRLLYVAIIKPIWTHGIQLWGCASKSNIDTIQRCQNIALRTITAAYRFERNDAIHRDMMLHTIAEEIQKFARKHERRLEDHINPMSIELLDNSKDIKRLKRLKPYDLV</sequence>
<protein>
    <submittedName>
        <fullName evidence="1">Uncharacterized protein</fullName>
    </submittedName>
</protein>
<accession>A0A5E4MRB0</accession>
<gene>
    <name evidence="1" type="ORF">CINCED_3A002900</name>
</gene>
<proteinExistence type="predicted"/>
<dbReference type="AlphaFoldDB" id="A0A5E4MRB0"/>